<dbReference type="PROSITE" id="PS51032">
    <property type="entry name" value="AP2_ERF"/>
    <property type="match status" value="1"/>
</dbReference>
<dbReference type="PANTHER" id="PTHR31241">
    <property type="entry name" value="DEHYDRATION-RESPONSIVE ELEMENT-BINDING PROTEIN 2C"/>
    <property type="match status" value="1"/>
</dbReference>
<feature type="compositionally biased region" description="Low complexity" evidence="10">
    <location>
        <begin position="141"/>
        <end position="157"/>
    </location>
</feature>
<evidence type="ECO:0000256" key="2">
    <source>
        <dbReference type="ARBA" id="ARBA00022821"/>
    </source>
</evidence>
<dbReference type="OrthoDB" id="550883at2759"/>
<dbReference type="SMART" id="SM00380">
    <property type="entry name" value="AP2"/>
    <property type="match status" value="1"/>
</dbReference>
<keyword evidence="2" id="KW-0611">Plant defense</keyword>
<dbReference type="InterPro" id="IPR016177">
    <property type="entry name" value="DNA-bd_dom_sf"/>
</dbReference>
<dbReference type="Proteomes" id="UP000326396">
    <property type="component" value="Linkage Group LG11"/>
</dbReference>
<evidence type="ECO:0000256" key="5">
    <source>
        <dbReference type="ARBA" id="ARBA00023125"/>
    </source>
</evidence>
<dbReference type="FunFam" id="3.30.730.10:FF:000001">
    <property type="entry name" value="Ethylene-responsive transcription factor 2"/>
    <property type="match status" value="1"/>
</dbReference>
<feature type="compositionally biased region" description="Basic residues" evidence="10">
    <location>
        <begin position="47"/>
        <end position="61"/>
    </location>
</feature>
<dbReference type="CDD" id="cd00018">
    <property type="entry name" value="AP2"/>
    <property type="match status" value="1"/>
</dbReference>
<evidence type="ECO:0000256" key="1">
    <source>
        <dbReference type="ARBA" id="ARBA00004123"/>
    </source>
</evidence>
<dbReference type="EMBL" id="SZYD01000003">
    <property type="protein sequence ID" value="KAD6796503.1"/>
    <property type="molecule type" value="Genomic_DNA"/>
</dbReference>
<keyword evidence="8" id="KW-0539">Nucleus</keyword>
<evidence type="ECO:0000256" key="6">
    <source>
        <dbReference type="ARBA" id="ARBA00023159"/>
    </source>
</evidence>
<evidence type="ECO:0000256" key="8">
    <source>
        <dbReference type="ARBA" id="ARBA00023242"/>
    </source>
</evidence>
<dbReference type="GO" id="GO:0006952">
    <property type="term" value="P:defense response"/>
    <property type="evidence" value="ECO:0007669"/>
    <property type="project" value="UniProtKB-KW"/>
</dbReference>
<sequence>MTPRSNTVSSSSRHEKPQNRCNTVTETLAKWKQHNKKIDSLDEKSKPVRKVPAKGSKKGCMKGKGGPENSTCKFRGVRQRTWGKWVAEIREPNRGKRLWLGTFGSAVEAASAYDEAARVMYGQCARLNLPDCGLVNERTRSSGASSCDSSRSTTTCSHSDETKAGLNGRMVNRDEDESISARVDVVEVKQEVKDEPVEEEKQVKKEPVEAYEMFDMEELLEMMGQRDAGTDVDQVGLCDPNLVREGARCKRQQESCGSGACYRFGFVNQEQPEELEDTCWVNPTQQEDSSVDYGFDFLMPGRPEDCNYTLEELGFNFGADLGV</sequence>
<evidence type="ECO:0000256" key="7">
    <source>
        <dbReference type="ARBA" id="ARBA00023163"/>
    </source>
</evidence>
<comment type="caution">
    <text evidence="12">The sequence shown here is derived from an EMBL/GenBank/DDBJ whole genome shotgun (WGS) entry which is preliminary data.</text>
</comment>
<name>A0A5N6PRF8_9ASTR</name>
<evidence type="ECO:0000256" key="4">
    <source>
        <dbReference type="ARBA" id="ARBA00023016"/>
    </source>
</evidence>
<feature type="domain" description="AP2/ERF" evidence="11">
    <location>
        <begin position="73"/>
        <end position="130"/>
    </location>
</feature>
<feature type="compositionally biased region" description="Polar residues" evidence="10">
    <location>
        <begin position="1"/>
        <end position="11"/>
    </location>
</feature>
<dbReference type="GO" id="GO:0003700">
    <property type="term" value="F:DNA-binding transcription factor activity"/>
    <property type="evidence" value="ECO:0007669"/>
    <property type="project" value="InterPro"/>
</dbReference>
<evidence type="ECO:0000259" key="11">
    <source>
        <dbReference type="PROSITE" id="PS51032"/>
    </source>
</evidence>
<dbReference type="PRINTS" id="PR00367">
    <property type="entry name" value="ETHRSPELEMNT"/>
</dbReference>
<dbReference type="GO" id="GO:0005634">
    <property type="term" value="C:nucleus"/>
    <property type="evidence" value="ECO:0007669"/>
    <property type="project" value="UniProtKB-SubCell"/>
</dbReference>
<dbReference type="InterPro" id="IPR001471">
    <property type="entry name" value="AP2/ERF_dom"/>
</dbReference>
<dbReference type="AlphaFoldDB" id="A0A5N6PRF8"/>
<gene>
    <name evidence="12" type="ORF">E3N88_07399</name>
</gene>
<reference evidence="12 13" key="1">
    <citation type="submission" date="2019-05" db="EMBL/GenBank/DDBJ databases">
        <title>Mikania micrantha, genome provides insights into the molecular mechanism of rapid growth.</title>
        <authorList>
            <person name="Liu B."/>
        </authorList>
    </citation>
    <scope>NUCLEOTIDE SEQUENCE [LARGE SCALE GENOMIC DNA]</scope>
    <source>
        <strain evidence="12">NLD-2019</strain>
        <tissue evidence="12">Leaf</tissue>
    </source>
</reference>
<keyword evidence="13" id="KW-1185">Reference proteome</keyword>
<evidence type="ECO:0000256" key="10">
    <source>
        <dbReference type="SAM" id="MobiDB-lite"/>
    </source>
</evidence>
<dbReference type="SUPFAM" id="SSF54171">
    <property type="entry name" value="DNA-binding domain"/>
    <property type="match status" value="1"/>
</dbReference>
<feature type="region of interest" description="Disordered" evidence="10">
    <location>
        <begin position="140"/>
        <end position="164"/>
    </location>
</feature>
<evidence type="ECO:0000256" key="3">
    <source>
        <dbReference type="ARBA" id="ARBA00023015"/>
    </source>
</evidence>
<organism evidence="12 13">
    <name type="scientific">Mikania micrantha</name>
    <name type="common">bitter vine</name>
    <dbReference type="NCBI Taxonomy" id="192012"/>
    <lineage>
        <taxon>Eukaryota</taxon>
        <taxon>Viridiplantae</taxon>
        <taxon>Streptophyta</taxon>
        <taxon>Embryophyta</taxon>
        <taxon>Tracheophyta</taxon>
        <taxon>Spermatophyta</taxon>
        <taxon>Magnoliopsida</taxon>
        <taxon>eudicotyledons</taxon>
        <taxon>Gunneridae</taxon>
        <taxon>Pentapetalae</taxon>
        <taxon>asterids</taxon>
        <taxon>campanulids</taxon>
        <taxon>Asterales</taxon>
        <taxon>Asteraceae</taxon>
        <taxon>Asteroideae</taxon>
        <taxon>Heliantheae alliance</taxon>
        <taxon>Eupatorieae</taxon>
        <taxon>Mikania</taxon>
    </lineage>
</organism>
<feature type="region of interest" description="Disordered" evidence="10">
    <location>
        <begin position="37"/>
        <end position="73"/>
    </location>
</feature>
<comment type="similarity">
    <text evidence="9">Belongs to the AP2/ERF transcription factor family. ERF subfamily.</text>
</comment>
<keyword evidence="3" id="KW-0805">Transcription regulation</keyword>
<feature type="compositionally biased region" description="Basic and acidic residues" evidence="10">
    <location>
        <begin position="37"/>
        <end position="46"/>
    </location>
</feature>
<keyword evidence="7" id="KW-0804">Transcription</keyword>
<feature type="region of interest" description="Disordered" evidence="10">
    <location>
        <begin position="1"/>
        <end position="22"/>
    </location>
</feature>
<protein>
    <recommendedName>
        <fullName evidence="11">AP2/ERF domain-containing protein</fullName>
    </recommendedName>
</protein>
<evidence type="ECO:0000256" key="9">
    <source>
        <dbReference type="ARBA" id="ARBA00024343"/>
    </source>
</evidence>
<accession>A0A5N6PRF8</accession>
<keyword evidence="5" id="KW-0238">DNA-binding</keyword>
<evidence type="ECO:0000313" key="13">
    <source>
        <dbReference type="Proteomes" id="UP000326396"/>
    </source>
</evidence>
<evidence type="ECO:0000313" key="12">
    <source>
        <dbReference type="EMBL" id="KAD6796503.1"/>
    </source>
</evidence>
<dbReference type="PANTHER" id="PTHR31241:SF62">
    <property type="entry name" value="DEHYDRATION-RESPONSIVE ELEMENT-BINDING PROTEIN 2D"/>
    <property type="match status" value="1"/>
</dbReference>
<dbReference type="Gene3D" id="3.30.730.10">
    <property type="entry name" value="AP2/ERF domain"/>
    <property type="match status" value="1"/>
</dbReference>
<dbReference type="GO" id="GO:0045893">
    <property type="term" value="P:positive regulation of DNA-templated transcription"/>
    <property type="evidence" value="ECO:0007669"/>
    <property type="project" value="TreeGrafter"/>
</dbReference>
<proteinExistence type="inferred from homology"/>
<dbReference type="InterPro" id="IPR036955">
    <property type="entry name" value="AP2/ERF_dom_sf"/>
</dbReference>
<dbReference type="GO" id="GO:0000976">
    <property type="term" value="F:transcription cis-regulatory region binding"/>
    <property type="evidence" value="ECO:0007669"/>
    <property type="project" value="TreeGrafter"/>
</dbReference>
<keyword evidence="4" id="KW-0346">Stress response</keyword>
<comment type="subcellular location">
    <subcellularLocation>
        <location evidence="1">Nucleus</location>
    </subcellularLocation>
</comment>
<dbReference type="Pfam" id="PF00847">
    <property type="entry name" value="AP2"/>
    <property type="match status" value="1"/>
</dbReference>
<keyword evidence="6" id="KW-0010">Activator</keyword>